<reference evidence="4 5" key="1">
    <citation type="submission" date="2014-08" db="EMBL/GenBank/DDBJ databases">
        <authorList>
            <person name="Hassan Y.I."/>
            <person name="Lepp D."/>
            <person name="Zhou T."/>
        </authorList>
    </citation>
    <scope>NUCLEOTIDE SEQUENCE [LARGE SCALE GENOMIC DNA]</scope>
    <source>
        <strain evidence="4 5">IFO13584</strain>
    </source>
</reference>
<dbReference type="GO" id="GO:1902209">
    <property type="term" value="P:negative regulation of bacterial-type flagellum assembly"/>
    <property type="evidence" value="ECO:0007669"/>
    <property type="project" value="InterPro"/>
</dbReference>
<dbReference type="GO" id="GO:0048027">
    <property type="term" value="F:mRNA 5'-UTR binding"/>
    <property type="evidence" value="ECO:0007669"/>
    <property type="project" value="InterPro"/>
</dbReference>
<dbReference type="InterPro" id="IPR009967">
    <property type="entry name" value="Flagellum_FlbT"/>
</dbReference>
<keyword evidence="5" id="KW-1185">Reference proteome</keyword>
<dbReference type="Pfam" id="PF07378">
    <property type="entry name" value="FlbT"/>
    <property type="match status" value="1"/>
</dbReference>
<dbReference type="Proteomes" id="UP000028981">
    <property type="component" value="Unassembled WGS sequence"/>
</dbReference>
<comment type="caution">
    <text evidence="4">The sequence shown here is derived from an EMBL/GenBank/DDBJ whole genome shotgun (WGS) entry which is preliminary data.</text>
</comment>
<sequence>MALKLTVKPGESFFVGTAEITVQCDAIVNVLVGGKAPVLRSEDYVSDADLNSPAHRLRHAVQQMYLTGDVAGHHIAYFEAVQALLAEAPQHSGLVAEVNGMLMNGATYKAIKLLKCLSNPELTQTRAKLKLVG</sequence>
<proteinExistence type="predicted"/>
<accession>A0A087M6Y8</accession>
<evidence type="ECO:0000313" key="4">
    <source>
        <dbReference type="EMBL" id="KFL32641.1"/>
    </source>
</evidence>
<name>A0A087M6Y8_9HYPH</name>
<evidence type="ECO:0000256" key="3">
    <source>
        <dbReference type="ARBA" id="ARBA00022884"/>
    </source>
</evidence>
<organism evidence="4 5">
    <name type="scientific">Devosia riboflavina</name>
    <dbReference type="NCBI Taxonomy" id="46914"/>
    <lineage>
        <taxon>Bacteria</taxon>
        <taxon>Pseudomonadati</taxon>
        <taxon>Pseudomonadota</taxon>
        <taxon>Alphaproteobacteria</taxon>
        <taxon>Hyphomicrobiales</taxon>
        <taxon>Devosiaceae</taxon>
        <taxon>Devosia</taxon>
    </lineage>
</organism>
<dbReference type="GO" id="GO:0044781">
    <property type="term" value="P:bacterial-type flagellum organization"/>
    <property type="evidence" value="ECO:0007669"/>
    <property type="project" value="UniProtKB-KW"/>
</dbReference>
<dbReference type="EMBL" id="JQGC01000001">
    <property type="protein sequence ID" value="KFL32641.1"/>
    <property type="molecule type" value="Genomic_DNA"/>
</dbReference>
<protein>
    <recommendedName>
        <fullName evidence="6">Flagellar biosynthesis repressor FlbT</fullName>
    </recommendedName>
</protein>
<evidence type="ECO:0008006" key="6">
    <source>
        <dbReference type="Google" id="ProtNLM"/>
    </source>
</evidence>
<evidence type="ECO:0000313" key="5">
    <source>
        <dbReference type="Proteomes" id="UP000028981"/>
    </source>
</evidence>
<dbReference type="OrthoDB" id="8561314at2"/>
<gene>
    <name evidence="4" type="ORF">JP75_00310</name>
</gene>
<keyword evidence="2" id="KW-1005">Bacterial flagellum biogenesis</keyword>
<dbReference type="RefSeq" id="WP_035077564.1">
    <property type="nucleotide sequence ID" value="NZ_JQGC01000001.1"/>
</dbReference>
<dbReference type="GO" id="GO:0006402">
    <property type="term" value="P:mRNA catabolic process"/>
    <property type="evidence" value="ECO:0007669"/>
    <property type="project" value="InterPro"/>
</dbReference>
<evidence type="ECO:0000256" key="2">
    <source>
        <dbReference type="ARBA" id="ARBA00022795"/>
    </source>
</evidence>
<evidence type="ECO:0000256" key="1">
    <source>
        <dbReference type="ARBA" id="ARBA00022491"/>
    </source>
</evidence>
<dbReference type="AlphaFoldDB" id="A0A087M6Y8"/>
<keyword evidence="1" id="KW-0678">Repressor</keyword>
<keyword evidence="3" id="KW-0694">RNA-binding</keyword>
<dbReference type="STRING" id="46914.JP75_00310"/>